<evidence type="ECO:0000313" key="2">
    <source>
        <dbReference type="EMBL" id="KIW39377.1"/>
    </source>
</evidence>
<accession>A0A0D2BPB0</accession>
<dbReference type="PANTHER" id="PTHR43135">
    <property type="entry name" value="ALPHA-D-RIBOSE 1-METHYLPHOSPHONATE 5-TRIPHOSPHATE DIPHOSPHATASE"/>
    <property type="match status" value="1"/>
</dbReference>
<dbReference type="InterPro" id="IPR006680">
    <property type="entry name" value="Amidohydro-rel"/>
</dbReference>
<evidence type="ECO:0000259" key="1">
    <source>
        <dbReference type="Pfam" id="PF01979"/>
    </source>
</evidence>
<dbReference type="EMBL" id="KN847340">
    <property type="protein sequence ID" value="KIW39377.1"/>
    <property type="molecule type" value="Genomic_DNA"/>
</dbReference>
<dbReference type="SUPFAM" id="SSF51338">
    <property type="entry name" value="Composite domain of metallo-dependent hydrolases"/>
    <property type="match status" value="1"/>
</dbReference>
<name>A0A0D2BPB0_9EURO</name>
<dbReference type="SUPFAM" id="SSF51556">
    <property type="entry name" value="Metallo-dependent hydrolases"/>
    <property type="match status" value="1"/>
</dbReference>
<dbReference type="GO" id="GO:0016810">
    <property type="term" value="F:hydrolase activity, acting on carbon-nitrogen (but not peptide) bonds"/>
    <property type="evidence" value="ECO:0007669"/>
    <property type="project" value="InterPro"/>
</dbReference>
<sequence>MDGQTEHKASFLNDMATPWKLPAQPKYVLLGANLIDPVQGVVIKNATIHLSQGIVASVNGPREEWENDSDTVKVDLQGKYVCPGLIDCHVHLAAVPGEKDLRDMKGMSPLVSLLRQPQVCRAMLERGFTTVRDCGGATLALKEAIEQHVHPGPRIFFAGHALSQSGGHGDMRQKHDSSECCAASVLNIGKVVDGVPECLKYAREELRQGADFLKIMGGGGVASPTDKIEHIQFSDEEIRAIVTVASNAGTYVTSHAYTPQAIQQALRQGVMGIEHGNLIDEETAKLMHEKGAFLTPTLVTYATMAKAPGFLPPASARKNKEVLEKGLHALQLASKNNVNICFGTDLLGVLQFAQSHEFSLRSKVLPPKDILQSATVTAARMLRQQDFLGQIRPGFAADLLILKANPLEDITVLDDPDQNVLATLKDGRVVATRWSELSLDVKRLAKLA</sequence>
<keyword evidence="3" id="KW-1185">Reference proteome</keyword>
<protein>
    <recommendedName>
        <fullName evidence="1">Amidohydrolase-related domain-containing protein</fullName>
    </recommendedName>
</protein>
<dbReference type="RefSeq" id="XP_016259593.1">
    <property type="nucleotide sequence ID" value="XM_016410571.1"/>
</dbReference>
<proteinExistence type="predicted"/>
<dbReference type="HOGENOM" id="CLU_023620_2_0_1"/>
<dbReference type="Gene3D" id="3.20.20.140">
    <property type="entry name" value="Metal-dependent hydrolases"/>
    <property type="match status" value="1"/>
</dbReference>
<dbReference type="GeneID" id="27361227"/>
<gene>
    <name evidence="2" type="ORF">PV06_09153</name>
</gene>
<dbReference type="InterPro" id="IPR032466">
    <property type="entry name" value="Metal_Hydrolase"/>
</dbReference>
<dbReference type="InterPro" id="IPR011059">
    <property type="entry name" value="Metal-dep_hydrolase_composite"/>
</dbReference>
<organism evidence="2 3">
    <name type="scientific">Exophiala oligosperma</name>
    <dbReference type="NCBI Taxonomy" id="215243"/>
    <lineage>
        <taxon>Eukaryota</taxon>
        <taxon>Fungi</taxon>
        <taxon>Dikarya</taxon>
        <taxon>Ascomycota</taxon>
        <taxon>Pezizomycotina</taxon>
        <taxon>Eurotiomycetes</taxon>
        <taxon>Chaetothyriomycetidae</taxon>
        <taxon>Chaetothyriales</taxon>
        <taxon>Herpotrichiellaceae</taxon>
        <taxon>Exophiala</taxon>
    </lineage>
</organism>
<dbReference type="CDD" id="cd01299">
    <property type="entry name" value="Met_dep_hydrolase_A"/>
    <property type="match status" value="1"/>
</dbReference>
<dbReference type="PANTHER" id="PTHR43135:SF3">
    <property type="entry name" value="ALPHA-D-RIBOSE 1-METHYLPHOSPHONATE 5-TRIPHOSPHATE DIPHOSPHATASE"/>
    <property type="match status" value="1"/>
</dbReference>
<dbReference type="STRING" id="215243.A0A0D2BPB0"/>
<dbReference type="InterPro" id="IPR057744">
    <property type="entry name" value="OTAase-like"/>
</dbReference>
<dbReference type="VEuPathDB" id="FungiDB:PV06_09153"/>
<dbReference type="Pfam" id="PF01979">
    <property type="entry name" value="Amidohydro_1"/>
    <property type="match status" value="1"/>
</dbReference>
<dbReference type="OrthoDB" id="194468at2759"/>
<dbReference type="InterPro" id="IPR051781">
    <property type="entry name" value="Metallo-dep_Hydrolase"/>
</dbReference>
<dbReference type="Proteomes" id="UP000053342">
    <property type="component" value="Unassembled WGS sequence"/>
</dbReference>
<dbReference type="AlphaFoldDB" id="A0A0D2BPB0"/>
<feature type="domain" description="Amidohydrolase-related" evidence="1">
    <location>
        <begin position="80"/>
        <end position="430"/>
    </location>
</feature>
<evidence type="ECO:0000313" key="3">
    <source>
        <dbReference type="Proteomes" id="UP000053342"/>
    </source>
</evidence>
<dbReference type="Gene3D" id="2.30.40.10">
    <property type="entry name" value="Urease, subunit C, domain 1"/>
    <property type="match status" value="1"/>
</dbReference>
<reference evidence="2 3" key="1">
    <citation type="submission" date="2015-01" db="EMBL/GenBank/DDBJ databases">
        <title>The Genome Sequence of Exophiala oligosperma CBS72588.</title>
        <authorList>
            <consortium name="The Broad Institute Genomics Platform"/>
            <person name="Cuomo C."/>
            <person name="de Hoog S."/>
            <person name="Gorbushina A."/>
            <person name="Stielow B."/>
            <person name="Teixiera M."/>
            <person name="Abouelleil A."/>
            <person name="Chapman S.B."/>
            <person name="Priest M."/>
            <person name="Young S.K."/>
            <person name="Wortman J."/>
            <person name="Nusbaum C."/>
            <person name="Birren B."/>
        </authorList>
    </citation>
    <scope>NUCLEOTIDE SEQUENCE [LARGE SCALE GENOMIC DNA]</scope>
    <source>
        <strain evidence="2 3">CBS 72588</strain>
    </source>
</reference>